<dbReference type="AlphaFoldDB" id="A0AAW2GJ49"/>
<organism evidence="1 2">
    <name type="scientific">Cardiocondyla obscurior</name>
    <dbReference type="NCBI Taxonomy" id="286306"/>
    <lineage>
        <taxon>Eukaryota</taxon>
        <taxon>Metazoa</taxon>
        <taxon>Ecdysozoa</taxon>
        <taxon>Arthropoda</taxon>
        <taxon>Hexapoda</taxon>
        <taxon>Insecta</taxon>
        <taxon>Pterygota</taxon>
        <taxon>Neoptera</taxon>
        <taxon>Endopterygota</taxon>
        <taxon>Hymenoptera</taxon>
        <taxon>Apocrita</taxon>
        <taxon>Aculeata</taxon>
        <taxon>Formicoidea</taxon>
        <taxon>Formicidae</taxon>
        <taxon>Myrmicinae</taxon>
        <taxon>Cardiocondyla</taxon>
    </lineage>
</organism>
<accession>A0AAW2GJ49</accession>
<evidence type="ECO:0000313" key="1">
    <source>
        <dbReference type="EMBL" id="KAL0126507.1"/>
    </source>
</evidence>
<name>A0AAW2GJ49_9HYME</name>
<gene>
    <name evidence="1" type="ORF">PUN28_005102</name>
</gene>
<dbReference type="EMBL" id="JADYXP020000004">
    <property type="protein sequence ID" value="KAL0126507.1"/>
    <property type="molecule type" value="Genomic_DNA"/>
</dbReference>
<reference evidence="1 2" key="1">
    <citation type="submission" date="2023-03" db="EMBL/GenBank/DDBJ databases">
        <title>High recombination rates correlate with genetic variation in Cardiocondyla obscurior ants.</title>
        <authorList>
            <person name="Errbii M."/>
        </authorList>
    </citation>
    <scope>NUCLEOTIDE SEQUENCE [LARGE SCALE GENOMIC DNA]</scope>
    <source>
        <strain evidence="1">Alpha-2009</strain>
        <tissue evidence="1">Whole body</tissue>
    </source>
</reference>
<proteinExistence type="predicted"/>
<evidence type="ECO:0000313" key="2">
    <source>
        <dbReference type="Proteomes" id="UP001430953"/>
    </source>
</evidence>
<protein>
    <submittedName>
        <fullName evidence="1">Uncharacterized protein</fullName>
    </submittedName>
</protein>
<comment type="caution">
    <text evidence="1">The sequence shown here is derived from an EMBL/GenBank/DDBJ whole genome shotgun (WGS) entry which is preliminary data.</text>
</comment>
<sequence length="142" mass="16220">MDAYSSGASLLPILRRALAPPVFCTCANRVCTYAVRMPAINRPVNAVSFPLDFTRIFSHIKAEMKLRSQADWRSLCADRSEIADTREDSVTRTYYTYTSACYRMPVSDASSRICKHARYVRANTDTSLRIVFARWWPRGCHV</sequence>
<dbReference type="Proteomes" id="UP001430953">
    <property type="component" value="Unassembled WGS sequence"/>
</dbReference>
<keyword evidence="2" id="KW-1185">Reference proteome</keyword>